<keyword evidence="4" id="KW-1185">Reference proteome</keyword>
<feature type="compositionally biased region" description="Acidic residues" evidence="1">
    <location>
        <begin position="804"/>
        <end position="822"/>
    </location>
</feature>
<reference evidence="3 4" key="1">
    <citation type="submission" date="2011-11" db="EMBL/GenBank/DDBJ databases">
        <title>The Noncontiguous Finished genome of Jonquetella anthropi DSM 22815.</title>
        <authorList>
            <consortium name="US DOE Joint Genome Institute (JGI-PGF)"/>
            <person name="Lucas S."/>
            <person name="Copeland A."/>
            <person name="Lapidus A."/>
            <person name="Glavina del Rio T."/>
            <person name="Dalin E."/>
            <person name="Tice H."/>
            <person name="Bruce D."/>
            <person name="Goodwin L."/>
            <person name="Pitluck S."/>
            <person name="Peters L."/>
            <person name="Mikhailova N."/>
            <person name="Held B."/>
            <person name="Kyrpides N."/>
            <person name="Mavromatis K."/>
            <person name="Ivanova N."/>
            <person name="Markowitz V."/>
            <person name="Cheng J.-F."/>
            <person name="Hugenholtz P."/>
            <person name="Woyke T."/>
            <person name="Wu D."/>
            <person name="Gronow S."/>
            <person name="Wellnitz S."/>
            <person name="Brambilla E."/>
            <person name="Klenk H.-P."/>
            <person name="Eisen J.A."/>
        </authorList>
    </citation>
    <scope>NUCLEOTIDE SEQUENCE [LARGE SCALE GENOMIC DNA]</scope>
    <source>
        <strain evidence="3 4">DSM 22815</strain>
    </source>
</reference>
<evidence type="ECO:0000313" key="4">
    <source>
        <dbReference type="Proteomes" id="UP000003806"/>
    </source>
</evidence>
<dbReference type="STRING" id="885272.JonanDRAFT_0038"/>
<dbReference type="SMART" id="SM00671">
    <property type="entry name" value="SEL1"/>
    <property type="match status" value="18"/>
</dbReference>
<dbReference type="eggNOG" id="COG0790">
    <property type="taxonomic scope" value="Bacteria"/>
</dbReference>
<dbReference type="Proteomes" id="UP000003806">
    <property type="component" value="Chromosome"/>
</dbReference>
<dbReference type="InterPro" id="IPR050767">
    <property type="entry name" value="Sel1_AlgK"/>
</dbReference>
<organism evidence="3 4">
    <name type="scientific">Jonquetella anthropi DSM 22815</name>
    <dbReference type="NCBI Taxonomy" id="885272"/>
    <lineage>
        <taxon>Bacteria</taxon>
        <taxon>Thermotogati</taxon>
        <taxon>Synergistota</taxon>
        <taxon>Synergistia</taxon>
        <taxon>Synergistales</taxon>
        <taxon>Dethiosulfovibrionaceae</taxon>
        <taxon>Jonquetella</taxon>
    </lineage>
</organism>
<sequence length="829" mass="88921">MKFSTFLTACAAAVLFAGPGLSSPRKDPGDSPTPPVSVSEAAKAFRDEKFDVAFDLFKKLAEQNDRAAWAALGYMYDKGLGTGKKPDEAAKWYKKAAHAGSAEAAYNLSIMFRADPARDPDKTWRTYLKKSADGGIERAARDLYELYKSENRLLDAEATFQSALKQKMAWAMLQRALEIYDRTDKASRDEYARLIAAAAEKGDNTARYLLAADAEERGDTAQAETLYKQAADEGSLPSLMALGILKMQKDARAEGLRLLSQAAAGGYTPAKKFLAQIYENGGGMGFTPEPKKAFQLYTSAATSGDSEAYIDLGRLYETGVGVEKNKAKAAEMYKKAASFGLPEGMYNMGRIAIIGKGVAQDRKAGVQWLEKAAAAGSTNAQRDLGVLCARGDWVPKNLAKAKKLLKEASASGDTEATLALAKILMDEGDKSSNQAVALLKGAAGDGSAQAQLLLGQLFESSSTGSDDSMDQALVWYKKAAAQDYPPALCALALFYLENHEHADPAVIQNLLTRSARLGYAPAGYKLSQFIQQGVFGEPDMEKAWKACKASAQAGNSAAQCLLGTMYLEGAGGRRPDPAQAFEWYSKAAESGNTVAQCNLAKLYATGTGTAMDLKTAAEWYQRAASGGSPQGQYNLGRMLLIGLGQWKNVPEALKLLQSAADQSYAPALNQLGVLYSQGAEGLPHQPEKALEYFLPAASQGYRIAQYNLGVLCASGDLGDKNKAARRWFRKAMNQDHPEAARQLGVLYEHGLGGLVDLPLALLCYQIAQRLGSAGAADDVRRLEGSVPTADRLNKMPEDGGSFEPSEDEVQQDEPDLPNETGEDSPAPSK</sequence>
<dbReference type="PANTHER" id="PTHR11102">
    <property type="entry name" value="SEL-1-LIKE PROTEIN"/>
    <property type="match status" value="1"/>
</dbReference>
<dbReference type="InterPro" id="IPR006597">
    <property type="entry name" value="Sel1-like"/>
</dbReference>
<evidence type="ECO:0000256" key="2">
    <source>
        <dbReference type="SAM" id="SignalP"/>
    </source>
</evidence>
<keyword evidence="2" id="KW-0732">Signal</keyword>
<dbReference type="AlphaFoldDB" id="H0ULL0"/>
<dbReference type="SUPFAM" id="SSF81901">
    <property type="entry name" value="HCP-like"/>
    <property type="match status" value="4"/>
</dbReference>
<name>H0ULL0_9BACT</name>
<accession>H0ULL0</accession>
<evidence type="ECO:0000313" key="3">
    <source>
        <dbReference type="EMBL" id="EHM12475.1"/>
    </source>
</evidence>
<feature type="signal peptide" evidence="2">
    <location>
        <begin position="1"/>
        <end position="22"/>
    </location>
</feature>
<feature type="chain" id="PRO_5003540906" evidence="2">
    <location>
        <begin position="23"/>
        <end position="829"/>
    </location>
</feature>
<dbReference type="InterPro" id="IPR011990">
    <property type="entry name" value="TPR-like_helical_dom_sf"/>
</dbReference>
<protein>
    <submittedName>
        <fullName evidence="3">TPR repeat-containing protein</fullName>
    </submittedName>
</protein>
<evidence type="ECO:0000256" key="1">
    <source>
        <dbReference type="SAM" id="MobiDB-lite"/>
    </source>
</evidence>
<feature type="region of interest" description="Disordered" evidence="1">
    <location>
        <begin position="784"/>
        <end position="829"/>
    </location>
</feature>
<dbReference type="EMBL" id="CM001376">
    <property type="protein sequence ID" value="EHM12475.1"/>
    <property type="molecule type" value="Genomic_DNA"/>
</dbReference>
<dbReference type="PANTHER" id="PTHR11102:SF160">
    <property type="entry name" value="ERAD-ASSOCIATED E3 UBIQUITIN-PROTEIN LIGASE COMPONENT HRD3"/>
    <property type="match status" value="1"/>
</dbReference>
<proteinExistence type="predicted"/>
<dbReference type="Pfam" id="PF08238">
    <property type="entry name" value="Sel1"/>
    <property type="match status" value="13"/>
</dbReference>
<dbReference type="Gene3D" id="1.25.40.10">
    <property type="entry name" value="Tetratricopeptide repeat domain"/>
    <property type="match status" value="3"/>
</dbReference>
<gene>
    <name evidence="3" type="ORF">JonanDRAFT_0038</name>
</gene>
<dbReference type="HOGENOM" id="CLU_000288_36_14_0"/>